<proteinExistence type="inferred from homology"/>
<evidence type="ECO:0000256" key="9">
    <source>
        <dbReference type="ARBA" id="ARBA00022786"/>
    </source>
</evidence>
<keyword evidence="7" id="KW-0645">Protease</keyword>
<keyword evidence="16" id="KW-1185">Reference proteome</keyword>
<dbReference type="PROSITE" id="PS50245">
    <property type="entry name" value="CAP_GLY_2"/>
    <property type="match status" value="1"/>
</dbReference>
<evidence type="ECO:0000256" key="5">
    <source>
        <dbReference type="ARBA" id="ARBA00012759"/>
    </source>
</evidence>
<dbReference type="GO" id="GO:0006508">
    <property type="term" value="P:proteolysis"/>
    <property type="evidence" value="ECO:0007669"/>
    <property type="project" value="UniProtKB-KW"/>
</dbReference>
<feature type="region of interest" description="Disordered" evidence="13">
    <location>
        <begin position="1"/>
        <end position="38"/>
    </location>
</feature>
<accession>A0A2A2JFW9</accession>
<dbReference type="SMART" id="SM01052">
    <property type="entry name" value="CAP_GLY"/>
    <property type="match status" value="1"/>
</dbReference>
<dbReference type="SUPFAM" id="SSF74924">
    <property type="entry name" value="Cap-Gly domain"/>
    <property type="match status" value="1"/>
</dbReference>
<keyword evidence="8" id="KW-0479">Metal-binding</keyword>
<evidence type="ECO:0000256" key="10">
    <source>
        <dbReference type="ARBA" id="ARBA00022801"/>
    </source>
</evidence>
<evidence type="ECO:0000256" key="7">
    <source>
        <dbReference type="ARBA" id="ARBA00022670"/>
    </source>
</evidence>
<reference evidence="15 16" key="1">
    <citation type="journal article" date="2017" name="Curr. Biol.">
        <title>Genome architecture and evolution of a unichromosomal asexual nematode.</title>
        <authorList>
            <person name="Fradin H."/>
            <person name="Zegar C."/>
            <person name="Gutwein M."/>
            <person name="Lucas J."/>
            <person name="Kovtun M."/>
            <person name="Corcoran D."/>
            <person name="Baugh L.R."/>
            <person name="Kiontke K."/>
            <person name="Gunsalus K."/>
            <person name="Fitch D.H."/>
            <person name="Piano F."/>
        </authorList>
    </citation>
    <scope>NUCLEOTIDE SEQUENCE [LARGE SCALE GENOMIC DNA]</scope>
    <source>
        <strain evidence="15">PF1309</strain>
    </source>
</reference>
<dbReference type="EMBL" id="LIAE01010466">
    <property type="protein sequence ID" value="PAV60469.1"/>
    <property type="molecule type" value="Genomic_DNA"/>
</dbReference>
<evidence type="ECO:0000259" key="14">
    <source>
        <dbReference type="PROSITE" id="PS50245"/>
    </source>
</evidence>
<dbReference type="Proteomes" id="UP000218231">
    <property type="component" value="Unassembled WGS sequence"/>
</dbReference>
<dbReference type="InterPro" id="IPR038765">
    <property type="entry name" value="Papain-like_cys_pep_sf"/>
</dbReference>
<feature type="domain" description="CAP-Gly" evidence="14">
    <location>
        <begin position="487"/>
        <end position="530"/>
    </location>
</feature>
<dbReference type="GO" id="GO:0048471">
    <property type="term" value="C:perinuclear region of cytoplasm"/>
    <property type="evidence" value="ECO:0007669"/>
    <property type="project" value="UniProtKB-SubCell"/>
</dbReference>
<feature type="compositionally biased region" description="Polar residues" evidence="13">
    <location>
        <begin position="436"/>
        <end position="450"/>
    </location>
</feature>
<comment type="subcellular location">
    <subcellularLocation>
        <location evidence="2">Cytoplasm</location>
        <location evidence="2">Cytoskeleton</location>
        <location evidence="2">Microtubule organizing center</location>
        <location evidence="2">Centrosome</location>
    </subcellularLocation>
    <subcellularLocation>
        <location evidence="3">Cytoplasm</location>
        <location evidence="3">Perinuclear region</location>
    </subcellularLocation>
</comment>
<evidence type="ECO:0000256" key="1">
    <source>
        <dbReference type="ARBA" id="ARBA00000707"/>
    </source>
</evidence>
<dbReference type="InterPro" id="IPR000938">
    <property type="entry name" value="CAP-Gly_domain"/>
</dbReference>
<evidence type="ECO:0000256" key="8">
    <source>
        <dbReference type="ARBA" id="ARBA00022723"/>
    </source>
</evidence>
<dbReference type="PANTHER" id="PTHR11830">
    <property type="entry name" value="40S RIBOSOMAL PROTEIN S3A"/>
    <property type="match status" value="1"/>
</dbReference>
<keyword evidence="10" id="KW-0378">Hydrolase</keyword>
<feature type="compositionally biased region" description="Low complexity" evidence="13">
    <location>
        <begin position="306"/>
        <end position="325"/>
    </location>
</feature>
<evidence type="ECO:0000256" key="4">
    <source>
        <dbReference type="ARBA" id="ARBA00009085"/>
    </source>
</evidence>
<dbReference type="Gene3D" id="2.30.30.190">
    <property type="entry name" value="CAP Gly-rich-like domain"/>
    <property type="match status" value="1"/>
</dbReference>
<evidence type="ECO:0000256" key="6">
    <source>
        <dbReference type="ARBA" id="ARBA00022490"/>
    </source>
</evidence>
<keyword evidence="12" id="KW-0862">Zinc</keyword>
<dbReference type="GO" id="GO:0046872">
    <property type="term" value="F:metal ion binding"/>
    <property type="evidence" value="ECO:0007669"/>
    <property type="project" value="UniProtKB-KW"/>
</dbReference>
<evidence type="ECO:0000256" key="3">
    <source>
        <dbReference type="ARBA" id="ARBA00004556"/>
    </source>
</evidence>
<dbReference type="STRING" id="2018661.A0A2A2JFW9"/>
<dbReference type="OrthoDB" id="6287070at2759"/>
<organism evidence="15 16">
    <name type="scientific">Diploscapter pachys</name>
    <dbReference type="NCBI Taxonomy" id="2018661"/>
    <lineage>
        <taxon>Eukaryota</taxon>
        <taxon>Metazoa</taxon>
        <taxon>Ecdysozoa</taxon>
        <taxon>Nematoda</taxon>
        <taxon>Chromadorea</taxon>
        <taxon>Rhabditida</taxon>
        <taxon>Rhabditina</taxon>
        <taxon>Rhabditomorpha</taxon>
        <taxon>Rhabditoidea</taxon>
        <taxon>Rhabditidae</taxon>
        <taxon>Diploscapter</taxon>
    </lineage>
</organism>
<keyword evidence="9" id="KW-0833">Ubl conjugation pathway</keyword>
<comment type="caution">
    <text evidence="15">The sequence shown here is derived from an EMBL/GenBank/DDBJ whole genome shotgun (WGS) entry which is preliminary data.</text>
</comment>
<evidence type="ECO:0000256" key="13">
    <source>
        <dbReference type="SAM" id="MobiDB-lite"/>
    </source>
</evidence>
<dbReference type="EC" id="3.4.19.12" evidence="5"/>
<evidence type="ECO:0000256" key="2">
    <source>
        <dbReference type="ARBA" id="ARBA00004300"/>
    </source>
</evidence>
<evidence type="ECO:0000256" key="12">
    <source>
        <dbReference type="ARBA" id="ARBA00022833"/>
    </source>
</evidence>
<sequence>MGGVVQPRDDPSTQGISHSNSRNSTADHSRPSSSYENVSESLPSNFNVLLLQTPADAYFFDPNHLEHDPEKIKAWNFSFNQIFHQSYPFPIPFDELHLLSAGTLLYEDAKARGKEQIARRMSALRNNKSSNKDNCLAYDILNDSIFANVSQSNVMRITDNQALILMPVPSAERLNLHKDFSRMHFLETLKQGDIVQVLSKSDPCGSSDSMRSGRVEWIGEQQNRLGRLYGISSHNDFDSHFPTMSTDFHRSHAPKQIHYYPPHHVYPPQIPTHEHSIPTKSPISNFDRAAPSRTRVIPIERKDSPKSLSNSNSSFSPASSSHASLQPYYDREPFESAQYPRHGTRPNNSFDLLTNDGIPNPRTGGEQFENDIRNWNGGSSLRRKPSAEPEYSSFGRRDHSDNRSKEDIVRERRISGPGDQRRSREDEKSTNRETMLRSQSKSRLTASQSRDISHATISVDDPMLAQRVSVGDRCIWSGHPCTVRFIGYLKGHASIYAGVEFDDKVGKGTGAFEGETVFRTPDGHAGFVILSALEKLNDVPNSHDSRPPPPYHQVAPSKPEDFLINGLDIGSRVSANYVGAIQSGTVKWIGDSMSDERDRIMKCAVVQLDSEPPSGWRLASDDPDLSINFSEPRCVILPYNPQTLKACPTGSGSNGSSGDVEMADVSEPERVDFGNLDSDVQLTKVYPTRNKEDLIGRMKGIQGHRNSCYLDSMLFAMFSQTTVYDHLLDRIPRSDDVPQLKELQRILATEIVYPLRKSHYVRADHVMKVRELLQSILPNMKGLTTEEKDPEEIINEVFGKIFKAPHAVRFIKDNKIDSMHICPIIVEEWSQGIVTTQHLLERHMVASNVRFAEPPKTLIIQLPRYGQQKLFDKTLPLESINITPLVDRGKHFFS</sequence>
<evidence type="ECO:0000256" key="11">
    <source>
        <dbReference type="ARBA" id="ARBA00022807"/>
    </source>
</evidence>
<gene>
    <name evidence="15" type="ORF">WR25_10595</name>
</gene>
<feature type="compositionally biased region" description="Polar residues" evidence="13">
    <location>
        <begin position="12"/>
        <end position="24"/>
    </location>
</feature>
<evidence type="ECO:0000313" key="15">
    <source>
        <dbReference type="EMBL" id="PAV60469.1"/>
    </source>
</evidence>
<comment type="catalytic activity">
    <reaction evidence="1">
        <text>Thiol-dependent hydrolysis of ester, thioester, amide, peptide and isopeptide bonds formed by the C-terminal Gly of ubiquitin (a 76-residue protein attached to proteins as an intracellular targeting signal).</text>
        <dbReference type="EC" id="3.4.19.12"/>
    </reaction>
</comment>
<evidence type="ECO:0000313" key="16">
    <source>
        <dbReference type="Proteomes" id="UP000218231"/>
    </source>
</evidence>
<feature type="region of interest" description="Disordered" evidence="13">
    <location>
        <begin position="268"/>
        <end position="450"/>
    </location>
</feature>
<keyword evidence="11" id="KW-0788">Thiol protease</keyword>
<dbReference type="GO" id="GO:0004843">
    <property type="term" value="F:cysteine-type deubiquitinase activity"/>
    <property type="evidence" value="ECO:0007669"/>
    <property type="project" value="UniProtKB-EC"/>
</dbReference>
<protein>
    <recommendedName>
        <fullName evidence="5">ubiquitinyl hydrolase 1</fullName>
        <ecNumber evidence="5">3.4.19.12</ecNumber>
    </recommendedName>
</protein>
<feature type="compositionally biased region" description="Basic and acidic residues" evidence="13">
    <location>
        <begin position="395"/>
        <end position="435"/>
    </location>
</feature>
<dbReference type="Gene3D" id="3.90.70.10">
    <property type="entry name" value="Cysteine proteinases"/>
    <property type="match status" value="1"/>
</dbReference>
<dbReference type="InterPro" id="IPR036859">
    <property type="entry name" value="CAP-Gly_dom_sf"/>
</dbReference>
<dbReference type="AlphaFoldDB" id="A0A2A2JFW9"/>
<dbReference type="SUPFAM" id="SSF54001">
    <property type="entry name" value="Cysteine proteinases"/>
    <property type="match status" value="1"/>
</dbReference>
<keyword evidence="6" id="KW-0963">Cytoplasm</keyword>
<name>A0A2A2JFW9_9BILA</name>
<comment type="similarity">
    <text evidence="4">Belongs to the peptidase C19 family.</text>
</comment>
<dbReference type="Pfam" id="PF01302">
    <property type="entry name" value="CAP_GLY"/>
    <property type="match status" value="1"/>
</dbReference>
<dbReference type="GO" id="GO:0005813">
    <property type="term" value="C:centrosome"/>
    <property type="evidence" value="ECO:0007669"/>
    <property type="project" value="UniProtKB-SubCell"/>
</dbReference>